<accession>X1S1Y5</accession>
<comment type="caution">
    <text evidence="1">The sequence shown here is derived from an EMBL/GenBank/DDBJ whole genome shotgun (WGS) entry which is preliminary data.</text>
</comment>
<protein>
    <submittedName>
        <fullName evidence="1">Uncharacterized protein</fullName>
    </submittedName>
</protein>
<sequence length="137" mass="15922">MSKTSLLPKWATPERKLLLVNILTEYLASEGWKCDLITGEFYHPEYEARIWLLIDYWKADDREARGFEYRLESIALHRLGEPTKPLRGAFSAISKDIWKSSQPLYYIENLGISGLTLKPFAKIRISSSYMRLHVDIA</sequence>
<feature type="non-terminal residue" evidence="1">
    <location>
        <position position="137"/>
    </location>
</feature>
<gene>
    <name evidence="1" type="ORF">S12H4_21960</name>
</gene>
<organism evidence="1">
    <name type="scientific">marine sediment metagenome</name>
    <dbReference type="NCBI Taxonomy" id="412755"/>
    <lineage>
        <taxon>unclassified sequences</taxon>
        <taxon>metagenomes</taxon>
        <taxon>ecological metagenomes</taxon>
    </lineage>
</organism>
<evidence type="ECO:0000313" key="1">
    <source>
        <dbReference type="EMBL" id="GAI73181.1"/>
    </source>
</evidence>
<proteinExistence type="predicted"/>
<name>X1S1Y5_9ZZZZ</name>
<dbReference type="EMBL" id="BARW01011373">
    <property type="protein sequence ID" value="GAI73181.1"/>
    <property type="molecule type" value="Genomic_DNA"/>
</dbReference>
<dbReference type="AlphaFoldDB" id="X1S1Y5"/>
<reference evidence="1" key="1">
    <citation type="journal article" date="2014" name="Front. Microbiol.">
        <title>High frequency of phylogenetically diverse reductive dehalogenase-homologous genes in deep subseafloor sedimentary metagenomes.</title>
        <authorList>
            <person name="Kawai M."/>
            <person name="Futagami T."/>
            <person name="Toyoda A."/>
            <person name="Takaki Y."/>
            <person name="Nishi S."/>
            <person name="Hori S."/>
            <person name="Arai W."/>
            <person name="Tsubouchi T."/>
            <person name="Morono Y."/>
            <person name="Uchiyama I."/>
            <person name="Ito T."/>
            <person name="Fujiyama A."/>
            <person name="Inagaki F."/>
            <person name="Takami H."/>
        </authorList>
    </citation>
    <scope>NUCLEOTIDE SEQUENCE</scope>
    <source>
        <strain evidence="1">Expedition CK06-06</strain>
    </source>
</reference>